<dbReference type="InterPro" id="IPR014710">
    <property type="entry name" value="RmlC-like_jellyroll"/>
</dbReference>
<dbReference type="Gene3D" id="2.60.120.10">
    <property type="entry name" value="Jelly Rolls"/>
    <property type="match status" value="1"/>
</dbReference>
<dbReference type="AlphaFoldDB" id="A0AAU9IZ21"/>
<dbReference type="GO" id="GO:0016702">
    <property type="term" value="F:oxidoreductase activity, acting on single donors with incorporation of molecular oxygen, incorporation of two atoms of oxygen"/>
    <property type="evidence" value="ECO:0007669"/>
    <property type="project" value="InterPro"/>
</dbReference>
<evidence type="ECO:0000313" key="5">
    <source>
        <dbReference type="Proteomes" id="UP001162131"/>
    </source>
</evidence>
<keyword evidence="2" id="KW-0560">Oxidoreductase</keyword>
<evidence type="ECO:0008006" key="6">
    <source>
        <dbReference type="Google" id="ProtNLM"/>
    </source>
</evidence>
<evidence type="ECO:0000256" key="2">
    <source>
        <dbReference type="ARBA" id="ARBA00023002"/>
    </source>
</evidence>
<comment type="caution">
    <text evidence="4">The sequence shown here is derived from an EMBL/GenBank/DDBJ whole genome shotgun (WGS) entry which is preliminary data.</text>
</comment>
<dbReference type="GO" id="GO:0046872">
    <property type="term" value="F:metal ion binding"/>
    <property type="evidence" value="ECO:0007669"/>
    <property type="project" value="UniProtKB-KW"/>
</dbReference>
<dbReference type="InterPro" id="IPR011051">
    <property type="entry name" value="RmlC_Cupin_sf"/>
</dbReference>
<keyword evidence="3" id="KW-0408">Iron</keyword>
<dbReference type="EMBL" id="CAJZBQ010000027">
    <property type="protein sequence ID" value="CAG9321022.1"/>
    <property type="molecule type" value="Genomic_DNA"/>
</dbReference>
<accession>A0AAU9IZ21</accession>
<proteinExistence type="predicted"/>
<keyword evidence="5" id="KW-1185">Reference proteome</keyword>
<evidence type="ECO:0000313" key="4">
    <source>
        <dbReference type="EMBL" id="CAG9321022.1"/>
    </source>
</evidence>
<reference evidence="4" key="1">
    <citation type="submission" date="2021-09" db="EMBL/GenBank/DDBJ databases">
        <authorList>
            <consortium name="AG Swart"/>
            <person name="Singh M."/>
            <person name="Singh A."/>
            <person name="Seah K."/>
            <person name="Emmerich C."/>
        </authorList>
    </citation>
    <scope>NUCLEOTIDE SEQUENCE</scope>
    <source>
        <strain evidence="4">ATCC30299</strain>
    </source>
</reference>
<gene>
    <name evidence="4" type="ORF">BSTOLATCC_MIC27594</name>
</gene>
<dbReference type="Proteomes" id="UP001162131">
    <property type="component" value="Unassembled WGS sequence"/>
</dbReference>
<dbReference type="SUPFAM" id="SSF51182">
    <property type="entry name" value="RmlC-like cupins"/>
    <property type="match status" value="1"/>
</dbReference>
<sequence length="212" mass="24354">MQKVIAEDSFRDLFQFLIRLSSDSSSLIDLANEIELNKPPFYINETQQKLISVTAEDLGIDKASCFYPKFITYIEVFENRNLSIGIFAMSKGSAFPIHDHPHMIGITYLIFGEISLINRDIISINSSGIVTTRVLKEEVAVGPQIFYLTANSGNLHEIHAHEDSLILDIFLPSYSEDERPCTYYKEIRPNLLIRYNPNLFFRNMQYLGKTFN</sequence>
<organism evidence="4 5">
    <name type="scientific">Blepharisma stoltei</name>
    <dbReference type="NCBI Taxonomy" id="1481888"/>
    <lineage>
        <taxon>Eukaryota</taxon>
        <taxon>Sar</taxon>
        <taxon>Alveolata</taxon>
        <taxon>Ciliophora</taxon>
        <taxon>Postciliodesmatophora</taxon>
        <taxon>Heterotrichea</taxon>
        <taxon>Heterotrichida</taxon>
        <taxon>Blepharismidae</taxon>
        <taxon>Blepharisma</taxon>
    </lineage>
</organism>
<dbReference type="PANTHER" id="PTHR22966">
    <property type="entry name" value="2-AMINOETHANETHIOL DIOXYGENASE"/>
    <property type="match status" value="1"/>
</dbReference>
<dbReference type="Pfam" id="PF07847">
    <property type="entry name" value="PCO_ADO"/>
    <property type="match status" value="1"/>
</dbReference>
<protein>
    <recommendedName>
        <fullName evidence="6">Cysteine dioxygenase</fullName>
    </recommendedName>
</protein>
<name>A0AAU9IZ21_9CILI</name>
<evidence type="ECO:0000256" key="3">
    <source>
        <dbReference type="ARBA" id="ARBA00023004"/>
    </source>
</evidence>
<dbReference type="PANTHER" id="PTHR22966:SF61">
    <property type="entry name" value="2-AMINOETHANETHIOL DIOXYGENASE"/>
    <property type="match status" value="1"/>
</dbReference>
<evidence type="ECO:0000256" key="1">
    <source>
        <dbReference type="ARBA" id="ARBA00022723"/>
    </source>
</evidence>
<dbReference type="InterPro" id="IPR012864">
    <property type="entry name" value="PCO/ADO"/>
</dbReference>
<keyword evidence="1" id="KW-0479">Metal-binding</keyword>